<gene>
    <name evidence="1" type="ORF">RRF57_001561</name>
</gene>
<protein>
    <submittedName>
        <fullName evidence="1">Uncharacterized protein</fullName>
    </submittedName>
</protein>
<keyword evidence="2" id="KW-1185">Reference proteome</keyword>
<dbReference type="EMBL" id="JAWHQM010000002">
    <property type="protein sequence ID" value="KAK5625845.1"/>
    <property type="molecule type" value="Genomic_DNA"/>
</dbReference>
<name>A0AAN7U535_9PEZI</name>
<sequence length="218" mass="24190">MRYSFVGYDSTTYRMSHVPVSIVTKEVAARLSSESKSAAQPRLWYDGVLSANDIYPPDPEDPSLYATASPTSINTGVSRYHTMRVNNSVQCDLVARYSFPRTRPGPFTFHVNLSLSSREGENNPAFGTANISISRCVPGNFSAPPWARSRDRRDITDIDVTIPEDSYSYGAFNRSFTTCCSANTTRGNFELPNSHNNFIPGHLLEKWIGTELDGNSSI</sequence>
<organism evidence="1 2">
    <name type="scientific">Xylaria bambusicola</name>
    <dbReference type="NCBI Taxonomy" id="326684"/>
    <lineage>
        <taxon>Eukaryota</taxon>
        <taxon>Fungi</taxon>
        <taxon>Dikarya</taxon>
        <taxon>Ascomycota</taxon>
        <taxon>Pezizomycotina</taxon>
        <taxon>Sordariomycetes</taxon>
        <taxon>Xylariomycetidae</taxon>
        <taxon>Xylariales</taxon>
        <taxon>Xylariaceae</taxon>
        <taxon>Xylaria</taxon>
    </lineage>
</organism>
<reference evidence="1 2" key="1">
    <citation type="submission" date="2023-10" db="EMBL/GenBank/DDBJ databases">
        <title>Draft genome sequence of Xylaria bambusicola isolate GMP-LS, the root and basal stem rot pathogen of sugarcane in Indonesia.</title>
        <authorList>
            <person name="Selvaraj P."/>
            <person name="Muralishankar V."/>
            <person name="Muruganantham S."/>
            <person name="Sp S."/>
            <person name="Haryani S."/>
            <person name="Lau K.J.X."/>
            <person name="Naqvi N.I."/>
        </authorList>
    </citation>
    <scope>NUCLEOTIDE SEQUENCE [LARGE SCALE GENOMIC DNA]</scope>
    <source>
        <strain evidence="1">GMP-LS</strain>
    </source>
</reference>
<comment type="caution">
    <text evidence="1">The sequence shown here is derived from an EMBL/GenBank/DDBJ whole genome shotgun (WGS) entry which is preliminary data.</text>
</comment>
<dbReference type="Proteomes" id="UP001305414">
    <property type="component" value="Unassembled WGS sequence"/>
</dbReference>
<evidence type="ECO:0000313" key="1">
    <source>
        <dbReference type="EMBL" id="KAK5625845.1"/>
    </source>
</evidence>
<proteinExistence type="predicted"/>
<dbReference type="AlphaFoldDB" id="A0AAN7U535"/>
<accession>A0AAN7U535</accession>
<evidence type="ECO:0000313" key="2">
    <source>
        <dbReference type="Proteomes" id="UP001305414"/>
    </source>
</evidence>